<protein>
    <submittedName>
        <fullName evidence="8">Resolvase</fullName>
    </submittedName>
</protein>
<dbReference type="InterPro" id="IPR050639">
    <property type="entry name" value="SSR_resolvase"/>
</dbReference>
<evidence type="ECO:0000256" key="2">
    <source>
        <dbReference type="ARBA" id="ARBA00023125"/>
    </source>
</evidence>
<dbReference type="Pfam" id="PF00239">
    <property type="entry name" value="Resolvase"/>
    <property type="match status" value="1"/>
</dbReference>
<dbReference type="InterPro" id="IPR006118">
    <property type="entry name" value="Recombinase_CS"/>
</dbReference>
<dbReference type="InterPro" id="IPR036162">
    <property type="entry name" value="Resolvase-like_N_sf"/>
</dbReference>
<dbReference type="PANTHER" id="PTHR30461">
    <property type="entry name" value="DNA-INVERTASE FROM LAMBDOID PROPHAGE"/>
    <property type="match status" value="1"/>
</dbReference>
<dbReference type="PANTHER" id="PTHR30461:SF23">
    <property type="entry name" value="DNA RECOMBINASE-RELATED"/>
    <property type="match status" value="1"/>
</dbReference>
<dbReference type="Pfam" id="PF07508">
    <property type="entry name" value="Recombinase"/>
    <property type="match status" value="1"/>
</dbReference>
<dbReference type="SUPFAM" id="SSF53041">
    <property type="entry name" value="Resolvase-like"/>
    <property type="match status" value="1"/>
</dbReference>
<dbReference type="GO" id="GO:0015074">
    <property type="term" value="P:DNA integration"/>
    <property type="evidence" value="ECO:0007669"/>
    <property type="project" value="UniProtKB-KW"/>
</dbReference>
<evidence type="ECO:0000259" key="6">
    <source>
        <dbReference type="PROSITE" id="PS51736"/>
    </source>
</evidence>
<evidence type="ECO:0000313" key="9">
    <source>
        <dbReference type="Proteomes" id="UP000218272"/>
    </source>
</evidence>
<feature type="domain" description="Recombinase" evidence="7">
    <location>
        <begin position="176"/>
        <end position="287"/>
    </location>
</feature>
<dbReference type="PROSITE" id="PS51737">
    <property type="entry name" value="RECOMBINASE_DNA_BIND"/>
    <property type="match status" value="1"/>
</dbReference>
<dbReference type="Pfam" id="PF13408">
    <property type="entry name" value="Zn_ribbon_recom"/>
    <property type="match status" value="1"/>
</dbReference>
<gene>
    <name evidence="8" type="ORF">SCLO_1023290</name>
</gene>
<dbReference type="AlphaFoldDB" id="A0A1E1F4D4"/>
<dbReference type="Gene3D" id="3.90.1750.20">
    <property type="entry name" value="Putative Large Serine Recombinase, Chain B, Domain 2"/>
    <property type="match status" value="1"/>
</dbReference>
<dbReference type="InterPro" id="IPR038109">
    <property type="entry name" value="DNA_bind_recomb_sf"/>
</dbReference>
<evidence type="ECO:0000256" key="5">
    <source>
        <dbReference type="PROSITE-ProRule" id="PRU10137"/>
    </source>
</evidence>
<organism evidence="8 9">
    <name type="scientific">Sphingobium cloacae</name>
    <dbReference type="NCBI Taxonomy" id="120107"/>
    <lineage>
        <taxon>Bacteria</taxon>
        <taxon>Pseudomonadati</taxon>
        <taxon>Pseudomonadota</taxon>
        <taxon>Alphaproteobacteria</taxon>
        <taxon>Sphingomonadales</taxon>
        <taxon>Sphingomonadaceae</taxon>
        <taxon>Sphingobium</taxon>
    </lineage>
</organism>
<dbReference type="GO" id="GO:0000150">
    <property type="term" value="F:DNA strand exchange activity"/>
    <property type="evidence" value="ECO:0007669"/>
    <property type="project" value="InterPro"/>
</dbReference>
<dbReference type="PROSITE" id="PS00397">
    <property type="entry name" value="RECOMBINASES_1"/>
    <property type="match status" value="1"/>
</dbReference>
<dbReference type="EMBL" id="AP017655">
    <property type="protein sequence ID" value="BAV65369.1"/>
    <property type="molecule type" value="Genomic_DNA"/>
</dbReference>
<evidence type="ECO:0000313" key="8">
    <source>
        <dbReference type="EMBL" id="BAV65369.1"/>
    </source>
</evidence>
<dbReference type="CDD" id="cd00338">
    <property type="entry name" value="Ser_Recombinase"/>
    <property type="match status" value="1"/>
</dbReference>
<reference evidence="8 9" key="1">
    <citation type="submission" date="2016-10" db="EMBL/GenBank/DDBJ databases">
        <title>Complete Genome Sequence of the Nonylphenol-Degrading Bacterium Sphingobium cloacae JCM 10874T.</title>
        <authorList>
            <person name="Ootsuka M."/>
            <person name="Nishizawa T."/>
            <person name="Ohta H."/>
        </authorList>
    </citation>
    <scope>NUCLEOTIDE SEQUENCE [LARGE SCALE GENOMIC DNA]</scope>
    <source>
        <strain evidence="8 9">JCM 10874</strain>
    </source>
</reference>
<sequence length="532" mass="60536">MARPRTAPKRKTTRAIDQFAARKAVVYARVSTAEQEREGFSIPAQLKLLAEYAGANDINVVAEHIDIETAKKAGRTEFEAMLTYLRRHPSIRVILVEKTDRLYRNFKDYVTLDELDVEVHLVKEGVVLSRDSRSSEKFMHGIKVLMTKNYIDNLSEEARKGMNEKAAQGYWPTLAPLGYRNVRSDSGKKVIEIDPETAPIIIKLFDLCATGNYSMKELAGKAGELGLKYRRSRKPIGTSTLLYVLRNRIYTGSYEWHGKLYRGLHQPIVSLETWENAQEIIDGRSAANLRAKPVEFTYTGLMTCRHCGCAVVAELKKKKYIYYHCSGFKGKCPEPYVRQEALDTHFENLLARLRLDDEIFGLVQRALREGHVDERRDREEKKAALIAEAGELQDRLDMIYLDKVQGRITAEFHDRISATWRDERARAVRGLEILNEADDEFVDDSIALLDAVRTAHKGFAEMSISHKRRALNLVLQNCSWADGHLLAEFREPFGMLEELSQNSLVRKRPVLTSGDCSDSLVTPTGIEPVFQP</sequence>
<keyword evidence="1" id="KW-0229">DNA integration</keyword>
<dbReference type="SMART" id="SM00857">
    <property type="entry name" value="Resolvase"/>
    <property type="match status" value="1"/>
</dbReference>
<dbReference type="Proteomes" id="UP000218272">
    <property type="component" value="Chromosome SCLO_1"/>
</dbReference>
<dbReference type="InterPro" id="IPR006119">
    <property type="entry name" value="Resolv_N"/>
</dbReference>
<dbReference type="KEGG" id="sclo:SCLO_1023290"/>
<dbReference type="Gene3D" id="3.40.50.1390">
    <property type="entry name" value="Resolvase, N-terminal catalytic domain"/>
    <property type="match status" value="1"/>
</dbReference>
<dbReference type="RefSeq" id="WP_083949124.1">
    <property type="nucleotide sequence ID" value="NZ_AP017655.1"/>
</dbReference>
<evidence type="ECO:0000259" key="7">
    <source>
        <dbReference type="PROSITE" id="PS51737"/>
    </source>
</evidence>
<dbReference type="InterPro" id="IPR025827">
    <property type="entry name" value="Zn_ribbon_recom_dom"/>
</dbReference>
<dbReference type="InterPro" id="IPR011109">
    <property type="entry name" value="DNA_bind_recombinase_dom"/>
</dbReference>
<keyword evidence="2" id="KW-0238">DNA-binding</keyword>
<dbReference type="OrthoDB" id="7277848at2"/>
<proteinExistence type="predicted"/>
<dbReference type="GO" id="GO:0003677">
    <property type="term" value="F:DNA binding"/>
    <property type="evidence" value="ECO:0007669"/>
    <property type="project" value="UniProtKB-KW"/>
</dbReference>
<evidence type="ECO:0000256" key="1">
    <source>
        <dbReference type="ARBA" id="ARBA00022908"/>
    </source>
</evidence>
<name>A0A1E1F4D4_9SPHN</name>
<accession>A0A1E1F4D4</accession>
<feature type="domain" description="Resolvase/invertase-type recombinase catalytic" evidence="6">
    <location>
        <begin position="23"/>
        <end position="169"/>
    </location>
</feature>
<feature type="active site" description="O-(5'-phospho-DNA)-serine intermediate" evidence="4 5">
    <location>
        <position position="31"/>
    </location>
</feature>
<evidence type="ECO:0000256" key="3">
    <source>
        <dbReference type="ARBA" id="ARBA00023172"/>
    </source>
</evidence>
<evidence type="ECO:0000256" key="4">
    <source>
        <dbReference type="PIRSR" id="PIRSR606118-50"/>
    </source>
</evidence>
<keyword evidence="3" id="KW-0233">DNA recombination</keyword>
<dbReference type="PROSITE" id="PS51736">
    <property type="entry name" value="RECOMBINASES_3"/>
    <property type="match status" value="1"/>
</dbReference>
<keyword evidence="9" id="KW-1185">Reference proteome</keyword>